<dbReference type="EMBL" id="JAWDID010000010">
    <property type="protein sequence ID" value="MDU0340045.1"/>
    <property type="molecule type" value="Genomic_DNA"/>
</dbReference>
<dbReference type="InterPro" id="IPR036909">
    <property type="entry name" value="Cyt_c-like_dom_sf"/>
</dbReference>
<organism evidence="2 3">
    <name type="scientific">Bosea rubneri</name>
    <dbReference type="NCBI Taxonomy" id="3075434"/>
    <lineage>
        <taxon>Bacteria</taxon>
        <taxon>Pseudomonadati</taxon>
        <taxon>Pseudomonadota</taxon>
        <taxon>Alphaproteobacteria</taxon>
        <taxon>Hyphomicrobiales</taxon>
        <taxon>Boseaceae</taxon>
        <taxon>Bosea</taxon>
    </lineage>
</organism>
<evidence type="ECO:0008006" key="4">
    <source>
        <dbReference type="Google" id="ProtNLM"/>
    </source>
</evidence>
<proteinExistence type="predicted"/>
<dbReference type="SUPFAM" id="SSF46626">
    <property type="entry name" value="Cytochrome c"/>
    <property type="match status" value="1"/>
</dbReference>
<evidence type="ECO:0000313" key="2">
    <source>
        <dbReference type="EMBL" id="MDU0340045.1"/>
    </source>
</evidence>
<comment type="caution">
    <text evidence="2">The sequence shown here is derived from an EMBL/GenBank/DDBJ whole genome shotgun (WGS) entry which is preliminary data.</text>
</comment>
<evidence type="ECO:0000256" key="1">
    <source>
        <dbReference type="SAM" id="SignalP"/>
    </source>
</evidence>
<feature type="signal peptide" evidence="1">
    <location>
        <begin position="1"/>
        <end position="25"/>
    </location>
</feature>
<keyword evidence="3" id="KW-1185">Reference proteome</keyword>
<evidence type="ECO:0000313" key="3">
    <source>
        <dbReference type="Proteomes" id="UP001254257"/>
    </source>
</evidence>
<sequence>MSSLLRRAGLTLGAAVMFTASLALAQAPTPAEETPEMFPEAPHREEAFYACVACHNFKLVAAQGMSRDKWEETLAWMVSKHNMQPLGDEDRKKVLDYLEASFPPKAPAQQGGWKNPFLQ</sequence>
<keyword evidence="1" id="KW-0732">Signal</keyword>
<reference evidence="2 3" key="1">
    <citation type="submission" date="2023-09" db="EMBL/GenBank/DDBJ databases">
        <title>Whole genome shotgun sequencing (WGS) of Bosea sp. ZW T0_25, isolated from stored onions (Allium cepa).</title>
        <authorList>
            <person name="Stoll D.A."/>
            <person name="Huch M."/>
        </authorList>
    </citation>
    <scope>NUCLEOTIDE SEQUENCE [LARGE SCALE GENOMIC DNA]</scope>
    <source>
        <strain evidence="2 3">ZW T0_25</strain>
    </source>
</reference>
<dbReference type="Proteomes" id="UP001254257">
    <property type="component" value="Unassembled WGS sequence"/>
</dbReference>
<protein>
    <recommendedName>
        <fullName evidence="4">Sulfite dehydrogenase (Cytochrome) subunit SorB</fullName>
    </recommendedName>
</protein>
<dbReference type="RefSeq" id="WP_316017919.1">
    <property type="nucleotide sequence ID" value="NZ_JAWDID010000010.1"/>
</dbReference>
<dbReference type="Gene3D" id="1.10.760.10">
    <property type="entry name" value="Cytochrome c-like domain"/>
    <property type="match status" value="1"/>
</dbReference>
<name>A0ABU3S5I7_9HYPH</name>
<accession>A0ABU3S5I7</accession>
<gene>
    <name evidence="2" type="ORF">RKE40_09140</name>
</gene>
<feature type="chain" id="PRO_5046118291" description="Sulfite dehydrogenase (Cytochrome) subunit SorB" evidence="1">
    <location>
        <begin position="26"/>
        <end position="119"/>
    </location>
</feature>